<comment type="caution">
    <text evidence="10">The sequence shown here is derived from an EMBL/GenBank/DDBJ whole genome shotgun (WGS) entry which is preliminary data.</text>
</comment>
<protein>
    <recommendedName>
        <fullName evidence="8">Kinase</fullName>
        <ecNumber evidence="8">2.7.-.-</ecNumber>
    </recommendedName>
</protein>
<evidence type="ECO:0000256" key="8">
    <source>
        <dbReference type="RuleBase" id="RU363090"/>
    </source>
</evidence>
<dbReference type="GO" id="GO:0005634">
    <property type="term" value="C:nucleus"/>
    <property type="evidence" value="ECO:0007669"/>
    <property type="project" value="TreeGrafter"/>
</dbReference>
<dbReference type="GO" id="GO:0005737">
    <property type="term" value="C:cytoplasm"/>
    <property type="evidence" value="ECO:0007669"/>
    <property type="project" value="TreeGrafter"/>
</dbReference>
<evidence type="ECO:0000256" key="1">
    <source>
        <dbReference type="ARBA" id="ARBA00007374"/>
    </source>
</evidence>
<dbReference type="GO" id="GO:0032958">
    <property type="term" value="P:inositol phosphate biosynthetic process"/>
    <property type="evidence" value="ECO:0007669"/>
    <property type="project" value="InterPro"/>
</dbReference>
<evidence type="ECO:0000256" key="6">
    <source>
        <dbReference type="ARBA" id="ARBA00036164"/>
    </source>
</evidence>
<evidence type="ECO:0000256" key="5">
    <source>
        <dbReference type="ARBA" id="ARBA00022840"/>
    </source>
</evidence>
<keyword evidence="5" id="KW-0067">ATP-binding</keyword>
<evidence type="ECO:0000256" key="4">
    <source>
        <dbReference type="ARBA" id="ARBA00022777"/>
    </source>
</evidence>
<dbReference type="PANTHER" id="PTHR12400">
    <property type="entry name" value="INOSITOL POLYPHOSPHATE KINASE"/>
    <property type="match status" value="1"/>
</dbReference>
<dbReference type="SUPFAM" id="SSF56104">
    <property type="entry name" value="SAICAR synthase-like"/>
    <property type="match status" value="1"/>
</dbReference>
<evidence type="ECO:0000256" key="3">
    <source>
        <dbReference type="ARBA" id="ARBA00022741"/>
    </source>
</evidence>
<name>A0AAW1UU19_9CUCU</name>
<dbReference type="InterPro" id="IPR038286">
    <property type="entry name" value="IPK_sf"/>
</dbReference>
<feature type="region of interest" description="Disordered" evidence="9">
    <location>
        <begin position="1"/>
        <end position="20"/>
    </location>
</feature>
<evidence type="ECO:0000313" key="10">
    <source>
        <dbReference type="EMBL" id="KAK9883049.1"/>
    </source>
</evidence>
<dbReference type="Gene3D" id="3.30.470.160">
    <property type="entry name" value="Inositol polyphosphate kinase"/>
    <property type="match status" value="1"/>
</dbReference>
<comment type="similarity">
    <text evidence="1 8">Belongs to the inositol phosphokinase (IPK) family.</text>
</comment>
<dbReference type="Pfam" id="PF03770">
    <property type="entry name" value="IPK"/>
    <property type="match status" value="1"/>
</dbReference>
<keyword evidence="2 8" id="KW-0808">Transferase</keyword>
<gene>
    <name evidence="10" type="ORF">WA026_001257</name>
</gene>
<accession>A0AAW1UU19</accession>
<keyword evidence="3" id="KW-0547">Nucleotide-binding</keyword>
<dbReference type="Proteomes" id="UP001431783">
    <property type="component" value="Unassembled WGS sequence"/>
</dbReference>
<evidence type="ECO:0000313" key="11">
    <source>
        <dbReference type="Proteomes" id="UP001431783"/>
    </source>
</evidence>
<dbReference type="GO" id="GO:0008440">
    <property type="term" value="F:inositol-1,4,5-trisphosphate 3-kinase activity"/>
    <property type="evidence" value="ECO:0007669"/>
    <property type="project" value="TreeGrafter"/>
</dbReference>
<comment type="catalytic activity">
    <reaction evidence="7">
        <text>1D-myo-inositol 1,3,4,6-tetrakisphosphate + ATP = 1D-myo-inositol 1,3,4,5,6-pentakisphosphate + ADP + H(+)</text>
        <dbReference type="Rhea" id="RHEA:12717"/>
        <dbReference type="ChEBI" id="CHEBI:15378"/>
        <dbReference type="ChEBI" id="CHEBI:30616"/>
        <dbReference type="ChEBI" id="CHEBI:57660"/>
        <dbReference type="ChEBI" id="CHEBI:57733"/>
        <dbReference type="ChEBI" id="CHEBI:456216"/>
        <dbReference type="EC" id="2.7.1.140"/>
    </reaction>
</comment>
<organism evidence="10 11">
    <name type="scientific">Henosepilachna vigintioctopunctata</name>
    <dbReference type="NCBI Taxonomy" id="420089"/>
    <lineage>
        <taxon>Eukaryota</taxon>
        <taxon>Metazoa</taxon>
        <taxon>Ecdysozoa</taxon>
        <taxon>Arthropoda</taxon>
        <taxon>Hexapoda</taxon>
        <taxon>Insecta</taxon>
        <taxon>Pterygota</taxon>
        <taxon>Neoptera</taxon>
        <taxon>Endopterygota</taxon>
        <taxon>Coleoptera</taxon>
        <taxon>Polyphaga</taxon>
        <taxon>Cucujiformia</taxon>
        <taxon>Coccinelloidea</taxon>
        <taxon>Coccinellidae</taxon>
        <taxon>Epilachninae</taxon>
        <taxon>Epilachnini</taxon>
        <taxon>Henosepilachna</taxon>
    </lineage>
</organism>
<keyword evidence="4 8" id="KW-0418">Kinase</keyword>
<dbReference type="GO" id="GO:0005524">
    <property type="term" value="F:ATP binding"/>
    <property type="evidence" value="ECO:0007669"/>
    <property type="project" value="UniProtKB-KW"/>
</dbReference>
<reference evidence="10 11" key="1">
    <citation type="submission" date="2023-03" db="EMBL/GenBank/DDBJ databases">
        <title>Genome insight into feeding habits of ladybird beetles.</title>
        <authorList>
            <person name="Li H.-S."/>
            <person name="Huang Y.-H."/>
            <person name="Pang H."/>
        </authorList>
    </citation>
    <scope>NUCLEOTIDE SEQUENCE [LARGE SCALE GENOMIC DNA]</scope>
    <source>
        <strain evidence="10">SYSU_2023b</strain>
        <tissue evidence="10">Whole body</tissue>
    </source>
</reference>
<dbReference type="GO" id="GO:0051765">
    <property type="term" value="F:inositol tetrakisphosphate kinase activity"/>
    <property type="evidence" value="ECO:0007669"/>
    <property type="project" value="TreeGrafter"/>
</dbReference>
<evidence type="ECO:0000256" key="2">
    <source>
        <dbReference type="ARBA" id="ARBA00022679"/>
    </source>
</evidence>
<dbReference type="EMBL" id="JARQZJ010000091">
    <property type="protein sequence ID" value="KAK9883049.1"/>
    <property type="molecule type" value="Genomic_DNA"/>
</dbReference>
<dbReference type="EC" id="2.7.-.-" evidence="8"/>
<keyword evidence="11" id="KW-1185">Reference proteome</keyword>
<dbReference type="InterPro" id="IPR005522">
    <property type="entry name" value="IPK"/>
</dbReference>
<evidence type="ECO:0000256" key="9">
    <source>
        <dbReference type="SAM" id="MobiDB-lite"/>
    </source>
</evidence>
<sequence length="431" mass="49723">MGKSEYSSDPVRKEKKMNGVSDLSAECNGAVAVLSPSMEKMPPPSIPEDMEVYGNQVAGHSWTPNSIGMLKHHNTILKPITSRKSTFGEREINFYETVATSEDRDLTELRELIPKYLGTREVTTNGEAIKCIVLEDLTADFDEPCIMDIKIGRRTWDPEATYEKMIREQSKFVECKRDLGFCIPGFQVHKISNNELVKFNKDYGKNLNKETISEALKIFLNGETRFCRSLLMQILAPLWRIQKWARTQRRFQLYSSSVLIAYDSKRLKECLKHVADDSSKPALKLNRTHSLYRPLSLAVLNNFTDKIPTGFSGQLTKEGPILTPTSRKRNCLDLIPFRRKSNNVWQQSFHNLKRTHSFQNNYDKDVQNRKKSYTDILEDLSCEHKSDMWVTVKMIDFAHVYPAKNCDLDRNYLQGIENLVKVLEEFLVECD</sequence>
<dbReference type="PANTHER" id="PTHR12400:SF51">
    <property type="entry name" value="INOSITOL POLYPHOSPHATE MULTIKINASE"/>
    <property type="match status" value="1"/>
</dbReference>
<evidence type="ECO:0000256" key="7">
    <source>
        <dbReference type="ARBA" id="ARBA00036525"/>
    </source>
</evidence>
<comment type="catalytic activity">
    <reaction evidence="6">
        <text>1D-myo-inositol 1,4,5-trisphosphate + 2 ATP = 1D-myo-inositol 1,3,4,5,6-pentakisphosphate + 2 ADP + 2 H(+)</text>
        <dbReference type="Rhea" id="RHEA:32359"/>
        <dbReference type="ChEBI" id="CHEBI:15378"/>
        <dbReference type="ChEBI" id="CHEBI:30616"/>
        <dbReference type="ChEBI" id="CHEBI:57733"/>
        <dbReference type="ChEBI" id="CHEBI:203600"/>
        <dbReference type="ChEBI" id="CHEBI:456216"/>
        <dbReference type="EC" id="2.7.1.151"/>
    </reaction>
</comment>
<proteinExistence type="inferred from homology"/>
<dbReference type="AlphaFoldDB" id="A0AAW1UU19"/>